<feature type="domain" description="MADF" evidence="2">
    <location>
        <begin position="14"/>
        <end position="112"/>
    </location>
</feature>
<dbReference type="AlphaFoldDB" id="A0A903WQY6"/>
<feature type="region of interest" description="Disordered" evidence="1">
    <location>
        <begin position="136"/>
        <end position="177"/>
    </location>
</feature>
<accession>A0A903WQY6</accession>
<reference evidence="3" key="2">
    <citation type="submission" date="2022-10" db="UniProtKB">
        <authorList>
            <consortium name="EnsemblMetazoa"/>
        </authorList>
    </citation>
    <scope>IDENTIFICATION</scope>
</reference>
<feature type="compositionally biased region" description="Low complexity" evidence="1">
    <location>
        <begin position="150"/>
        <end position="161"/>
    </location>
</feature>
<dbReference type="PANTHER" id="PTHR21505">
    <property type="entry name" value="MADF DOMAIN-CONTAINING PROTEIN-RELATED"/>
    <property type="match status" value="1"/>
</dbReference>
<sequence>MTDLRHCSREFLTEFIALYESLPCLWRIKSKEYSDRDKKAKAYDVLKEKFKQIDPGCTRLTLVKKINNIRSVYRKELAKVAKSSQSGCGAEQVYKPSLWYFDLLHFLRDQDNAEGSKSATDDLEEFPAGPLIKQEWQESEHADTPATPFSDVSIPRSSISSNTAGSTPRKRKRASSDDITTEVMMLVGKKLESLQNEDVFESFGKYVASKLRGVSSEQSAIAQKLICDVLFEAEFDTLTRNFKVADMTVVMDAWKTLT</sequence>
<protein>
    <recommendedName>
        <fullName evidence="2">MADF domain-containing protein</fullName>
    </recommendedName>
</protein>
<dbReference type="InterPro" id="IPR006578">
    <property type="entry name" value="MADF-dom"/>
</dbReference>
<dbReference type="EnsemblMetazoa" id="ADAC100539-RA">
    <property type="protein sequence ID" value="ADAC100539-PA"/>
    <property type="gene ID" value="ADAC100539"/>
</dbReference>
<dbReference type="Pfam" id="PF10545">
    <property type="entry name" value="MADF_DNA_bdg"/>
    <property type="match status" value="1"/>
</dbReference>
<keyword evidence="4" id="KW-1185">Reference proteome</keyword>
<evidence type="ECO:0000256" key="1">
    <source>
        <dbReference type="SAM" id="MobiDB-lite"/>
    </source>
</evidence>
<reference evidence="4" key="1">
    <citation type="journal article" date="2010" name="BMC Genomics">
        <title>Combination of measures distinguishes pre-miRNAs from other stem-loops in the genome of the newly sequenced Anopheles darlingi.</title>
        <authorList>
            <person name="Mendes N.D."/>
            <person name="Freitas A.T."/>
            <person name="Vasconcelos A.T."/>
            <person name="Sagot M.F."/>
        </authorList>
    </citation>
    <scope>NUCLEOTIDE SEQUENCE</scope>
</reference>
<evidence type="ECO:0000259" key="2">
    <source>
        <dbReference type="PROSITE" id="PS51029"/>
    </source>
</evidence>
<dbReference type="PANTHER" id="PTHR21505:SF8">
    <property type="entry name" value="DPT-YFP REPRESSOR BY OVEREXPRESSION, ISOFORM D-RELATED"/>
    <property type="match status" value="1"/>
</dbReference>
<organism evidence="3 4">
    <name type="scientific">Anopheles darlingi</name>
    <name type="common">Mosquito</name>
    <dbReference type="NCBI Taxonomy" id="43151"/>
    <lineage>
        <taxon>Eukaryota</taxon>
        <taxon>Metazoa</taxon>
        <taxon>Ecdysozoa</taxon>
        <taxon>Arthropoda</taxon>
        <taxon>Hexapoda</taxon>
        <taxon>Insecta</taxon>
        <taxon>Pterygota</taxon>
        <taxon>Neoptera</taxon>
        <taxon>Endopterygota</taxon>
        <taxon>Diptera</taxon>
        <taxon>Nematocera</taxon>
        <taxon>Culicoidea</taxon>
        <taxon>Culicidae</taxon>
        <taxon>Anophelinae</taxon>
        <taxon>Anopheles</taxon>
    </lineage>
</organism>
<dbReference type="Proteomes" id="UP000000673">
    <property type="component" value="Unassembled WGS sequence"/>
</dbReference>
<name>A0A903WQY6_ANODA</name>
<proteinExistence type="predicted"/>
<evidence type="ECO:0000313" key="3">
    <source>
        <dbReference type="EnsemblMetazoa" id="ADAC100539-PA"/>
    </source>
</evidence>
<dbReference type="PROSITE" id="PS51029">
    <property type="entry name" value="MADF"/>
    <property type="match status" value="1"/>
</dbReference>
<dbReference type="SMART" id="SM00595">
    <property type="entry name" value="MADF"/>
    <property type="match status" value="1"/>
</dbReference>
<evidence type="ECO:0000313" key="4">
    <source>
        <dbReference type="Proteomes" id="UP000000673"/>
    </source>
</evidence>